<dbReference type="AlphaFoldDB" id="A0A6C0CSQ3"/>
<name>A0A6C0CSQ3_9ZZZZ</name>
<evidence type="ECO:0000313" key="1">
    <source>
        <dbReference type="EMBL" id="QHT07568.1"/>
    </source>
</evidence>
<accession>A0A6C0CSQ3</accession>
<proteinExistence type="predicted"/>
<protein>
    <submittedName>
        <fullName evidence="1">Uncharacterized protein</fullName>
    </submittedName>
</protein>
<reference evidence="1" key="1">
    <citation type="journal article" date="2020" name="Nature">
        <title>Giant virus diversity and host interactions through global metagenomics.</title>
        <authorList>
            <person name="Schulz F."/>
            <person name="Roux S."/>
            <person name="Paez-Espino D."/>
            <person name="Jungbluth S."/>
            <person name="Walsh D.A."/>
            <person name="Denef V.J."/>
            <person name="McMahon K.D."/>
            <person name="Konstantinidis K.T."/>
            <person name="Eloe-Fadrosh E.A."/>
            <person name="Kyrpides N.C."/>
            <person name="Woyke T."/>
        </authorList>
    </citation>
    <scope>NUCLEOTIDE SEQUENCE</scope>
    <source>
        <strain evidence="1">GVMAG-M-3300021964-36</strain>
    </source>
</reference>
<dbReference type="EMBL" id="MN739483">
    <property type="protein sequence ID" value="QHT07568.1"/>
    <property type="molecule type" value="Genomic_DNA"/>
</dbReference>
<sequence length="323" mass="38553">MDEFRERVNQSLSISKEMMDDRKIVKSPPQEIDYGFLTDGRFFPKNLKPSFENTKFEESISFEIQNTVVHLIIRSDTKENHIKFFMDYICLCIGILADVFKEKINEITIILALLNKPRSKLPKENKHLSAEHINSGLTLTYPQRPPIIFIYRQKEVCKVILHELLHAYHIHPFQYPKKFDEKLINKYKINLHEVETLNIFEAYVEFIAILINSFIYEYKFKTTNALQKEILQQFHTVKQLQMYKPYSESTNIFAYVFLKTYLIMNMNDVLNKTKDDDYCIHDIDTIFPQKRMRFKNTKKKSFTSRITLNVMDIFKTYLKLVPL</sequence>
<organism evidence="1">
    <name type="scientific">viral metagenome</name>
    <dbReference type="NCBI Taxonomy" id="1070528"/>
    <lineage>
        <taxon>unclassified sequences</taxon>
        <taxon>metagenomes</taxon>
        <taxon>organismal metagenomes</taxon>
    </lineage>
</organism>